<evidence type="ECO:0000256" key="4">
    <source>
        <dbReference type="ARBA" id="ARBA00022729"/>
    </source>
</evidence>
<dbReference type="PANTHER" id="PTHR42953">
    <property type="entry name" value="HIGH-AFFINITY ZINC UPTAKE SYSTEM PROTEIN ZNUA-RELATED"/>
    <property type="match status" value="1"/>
</dbReference>
<keyword evidence="3" id="KW-0479">Metal-binding</keyword>
<evidence type="ECO:0000256" key="1">
    <source>
        <dbReference type="ARBA" id="ARBA00004196"/>
    </source>
</evidence>
<protein>
    <submittedName>
        <fullName evidence="5">Zinc ABC transporter substrate-binding protein</fullName>
    </submittedName>
</protein>
<keyword evidence="6" id="KW-1185">Reference proteome</keyword>
<dbReference type="GO" id="GO:0046872">
    <property type="term" value="F:metal ion binding"/>
    <property type="evidence" value="ECO:0007669"/>
    <property type="project" value="UniProtKB-KW"/>
</dbReference>
<evidence type="ECO:0000313" key="5">
    <source>
        <dbReference type="EMBL" id="QKJ25878.1"/>
    </source>
</evidence>
<dbReference type="GO" id="GO:0030313">
    <property type="term" value="C:cell envelope"/>
    <property type="evidence" value="ECO:0007669"/>
    <property type="project" value="UniProtKB-SubCell"/>
</dbReference>
<dbReference type="GO" id="GO:0030001">
    <property type="term" value="P:metal ion transport"/>
    <property type="evidence" value="ECO:0007669"/>
    <property type="project" value="InterPro"/>
</dbReference>
<organism evidence="5 6">
    <name type="scientific">Aquiluna borgnonia</name>
    <dbReference type="NCBI Taxonomy" id="2499157"/>
    <lineage>
        <taxon>Bacteria</taxon>
        <taxon>Bacillati</taxon>
        <taxon>Actinomycetota</taxon>
        <taxon>Actinomycetes</taxon>
        <taxon>Micrococcales</taxon>
        <taxon>Microbacteriaceae</taxon>
        <taxon>Luna cluster</taxon>
        <taxon>Luna-1 subcluster</taxon>
        <taxon>Aquiluna</taxon>
    </lineage>
</organism>
<dbReference type="SUPFAM" id="SSF53807">
    <property type="entry name" value="Helical backbone' metal receptor"/>
    <property type="match status" value="1"/>
</dbReference>
<keyword evidence="4" id="KW-0732">Signal</keyword>
<dbReference type="KEGG" id="aqg:HRU87_06960"/>
<dbReference type="Proteomes" id="UP000501003">
    <property type="component" value="Chromosome"/>
</dbReference>
<name>A0A7D4UMC9_9MICO</name>
<keyword evidence="2" id="KW-0813">Transport</keyword>
<dbReference type="Pfam" id="PF01297">
    <property type="entry name" value="ZnuA"/>
    <property type="match status" value="1"/>
</dbReference>
<evidence type="ECO:0000256" key="2">
    <source>
        <dbReference type="ARBA" id="ARBA00022448"/>
    </source>
</evidence>
<reference evidence="5 6" key="1">
    <citation type="submission" date="2020-05" db="EMBL/GenBank/DDBJ databases">
        <title>Aquirufa sp. strain 15G-AUS-rot a new Aquirufa species.</title>
        <authorList>
            <person name="Pitt A."/>
            <person name="Hahn M.W."/>
        </authorList>
    </citation>
    <scope>NUCLEOTIDE SEQUENCE [LARGE SCALE GENOMIC DNA]</scope>
    <source>
        <strain evidence="5 6">15G-AUS-rot</strain>
    </source>
</reference>
<dbReference type="EMBL" id="CP054056">
    <property type="protein sequence ID" value="QKJ25878.1"/>
    <property type="molecule type" value="Genomic_DNA"/>
</dbReference>
<dbReference type="Gene3D" id="3.40.50.1980">
    <property type="entry name" value="Nitrogenase molybdenum iron protein domain"/>
    <property type="match status" value="2"/>
</dbReference>
<accession>A0A7D4UMC9</accession>
<dbReference type="PANTHER" id="PTHR42953:SF1">
    <property type="entry name" value="METAL-BINDING PROTEIN HI_0362-RELATED"/>
    <property type="match status" value="1"/>
</dbReference>
<evidence type="ECO:0000313" key="6">
    <source>
        <dbReference type="Proteomes" id="UP000501003"/>
    </source>
</evidence>
<dbReference type="AlphaFoldDB" id="A0A7D4UMC9"/>
<dbReference type="RefSeq" id="WP_173494174.1">
    <property type="nucleotide sequence ID" value="NZ_CP054056.1"/>
</dbReference>
<evidence type="ECO:0000256" key="3">
    <source>
        <dbReference type="ARBA" id="ARBA00022723"/>
    </source>
</evidence>
<comment type="subcellular location">
    <subcellularLocation>
        <location evidence="1">Cell envelope</location>
    </subcellularLocation>
</comment>
<proteinExistence type="predicted"/>
<gene>
    <name evidence="5" type="ORF">HRU87_06960</name>
</gene>
<dbReference type="InterPro" id="IPR006127">
    <property type="entry name" value="ZnuA-like"/>
</dbReference>
<sequence>MKKWLLGGIAALVVGLLAAFVVGPILFGPKPTESASPNSSPSVTREGATGVVKVLATTSVWGDIAKQLGGDWVEVTVIISDPLQDPHSYEASARDQLAVNDAELIVINGGGYDEFIKALINASDEVKFVQPAYSELSTGEEPSQHAHEHENEHVWYDFEAVAEFSEGFVSAIGELRPEAFDDLNQNYDFFMSELDNLTIRSEALRDHALDQGVIATEGVGNLLLEHSGFRNLTPEALADAIEEESEVPPAALAETRSLIENGLVSLLVTNLQVSDQVSEQLTELAEKNGIPVVQLSELIPSPDMDYLDWMNQVLDQLQEAVY</sequence>
<dbReference type="InterPro" id="IPR050492">
    <property type="entry name" value="Bact_metal-bind_prot9"/>
</dbReference>